<keyword evidence="1 2" id="KW-0694">RNA-binding</keyword>
<keyword evidence="3" id="KW-1133">Transmembrane helix</keyword>
<protein>
    <recommendedName>
        <fullName evidence="4">RRM domain-containing protein</fullName>
    </recommendedName>
</protein>
<evidence type="ECO:0000256" key="3">
    <source>
        <dbReference type="SAM" id="Phobius"/>
    </source>
</evidence>
<reference evidence="5" key="1">
    <citation type="journal article" date="2023" name="Plant J.">
        <title>Genome sequences and population genomics provide insights into the demographic history, inbreeding, and mutation load of two 'living fossil' tree species of Dipteronia.</title>
        <authorList>
            <person name="Feng Y."/>
            <person name="Comes H.P."/>
            <person name="Chen J."/>
            <person name="Zhu S."/>
            <person name="Lu R."/>
            <person name="Zhang X."/>
            <person name="Li P."/>
            <person name="Qiu J."/>
            <person name="Olsen K.M."/>
            <person name="Qiu Y."/>
        </authorList>
    </citation>
    <scope>NUCLEOTIDE SEQUENCE</scope>
    <source>
        <strain evidence="5">KIB01</strain>
    </source>
</reference>
<organism evidence="5 6">
    <name type="scientific">Dipteronia dyeriana</name>
    <dbReference type="NCBI Taxonomy" id="168575"/>
    <lineage>
        <taxon>Eukaryota</taxon>
        <taxon>Viridiplantae</taxon>
        <taxon>Streptophyta</taxon>
        <taxon>Embryophyta</taxon>
        <taxon>Tracheophyta</taxon>
        <taxon>Spermatophyta</taxon>
        <taxon>Magnoliopsida</taxon>
        <taxon>eudicotyledons</taxon>
        <taxon>Gunneridae</taxon>
        <taxon>Pentapetalae</taxon>
        <taxon>rosids</taxon>
        <taxon>malvids</taxon>
        <taxon>Sapindales</taxon>
        <taxon>Sapindaceae</taxon>
        <taxon>Hippocastanoideae</taxon>
        <taxon>Acereae</taxon>
        <taxon>Dipteronia</taxon>
    </lineage>
</organism>
<evidence type="ECO:0000256" key="1">
    <source>
        <dbReference type="ARBA" id="ARBA00022884"/>
    </source>
</evidence>
<accession>A0AAE0CKV5</accession>
<evidence type="ECO:0000313" key="6">
    <source>
        <dbReference type="Proteomes" id="UP001280121"/>
    </source>
</evidence>
<dbReference type="PROSITE" id="PS50102">
    <property type="entry name" value="RRM"/>
    <property type="match status" value="1"/>
</dbReference>
<keyword evidence="6" id="KW-1185">Reference proteome</keyword>
<dbReference type="Proteomes" id="UP001280121">
    <property type="component" value="Unassembled WGS sequence"/>
</dbReference>
<evidence type="ECO:0000256" key="2">
    <source>
        <dbReference type="PROSITE-ProRule" id="PRU00176"/>
    </source>
</evidence>
<evidence type="ECO:0000313" key="5">
    <source>
        <dbReference type="EMBL" id="KAK2654925.1"/>
    </source>
</evidence>
<dbReference type="InterPro" id="IPR012677">
    <property type="entry name" value="Nucleotide-bd_a/b_plait_sf"/>
</dbReference>
<dbReference type="InterPro" id="IPR052462">
    <property type="entry name" value="SLIRP/GR-RBP-like"/>
</dbReference>
<keyword evidence="3" id="KW-0472">Membrane</keyword>
<comment type="caution">
    <text evidence="5">The sequence shown here is derived from an EMBL/GenBank/DDBJ whole genome shotgun (WGS) entry which is preliminary data.</text>
</comment>
<dbReference type="InterPro" id="IPR035979">
    <property type="entry name" value="RBD_domain_sf"/>
</dbReference>
<dbReference type="SUPFAM" id="SSF54928">
    <property type="entry name" value="RNA-binding domain, RBD"/>
    <property type="match status" value="1"/>
</dbReference>
<dbReference type="AlphaFoldDB" id="A0AAE0CKV5"/>
<dbReference type="GO" id="GO:0003723">
    <property type="term" value="F:RNA binding"/>
    <property type="evidence" value="ECO:0007669"/>
    <property type="project" value="UniProtKB-UniRule"/>
</dbReference>
<dbReference type="SMART" id="SM00360">
    <property type="entry name" value="RRM"/>
    <property type="match status" value="1"/>
</dbReference>
<dbReference type="Pfam" id="PF00076">
    <property type="entry name" value="RRM_1"/>
    <property type="match status" value="1"/>
</dbReference>
<dbReference type="InterPro" id="IPR000504">
    <property type="entry name" value="RRM_dom"/>
</dbReference>
<sequence>MVMPSYIFTITRVRVHMAGRGENRIFVGGLAFTTAERHLEDAFRRYGKILESLVVIDKDTGRHRGFGFITFADSGAMEDAIKDMHNQELDGRVISVNKAQRKTGGEDLNYGHGRVAETVLEETGQQDDLTASTVVVLDILHGNVLQLIMVVVAEAGFLLILGLKEVVAMEITME</sequence>
<dbReference type="PANTHER" id="PTHR48027">
    <property type="entry name" value="HETEROGENEOUS NUCLEAR RIBONUCLEOPROTEIN 87F-RELATED"/>
    <property type="match status" value="1"/>
</dbReference>
<name>A0AAE0CKV5_9ROSI</name>
<dbReference type="EMBL" id="JANJYI010000003">
    <property type="protein sequence ID" value="KAK2654925.1"/>
    <property type="molecule type" value="Genomic_DNA"/>
</dbReference>
<feature type="transmembrane region" description="Helical" evidence="3">
    <location>
        <begin position="144"/>
        <end position="163"/>
    </location>
</feature>
<dbReference type="Gene3D" id="3.30.70.330">
    <property type="match status" value="1"/>
</dbReference>
<keyword evidence="3" id="KW-0812">Transmembrane</keyword>
<feature type="domain" description="RRM" evidence="4">
    <location>
        <begin position="23"/>
        <end position="101"/>
    </location>
</feature>
<gene>
    <name evidence="5" type="ORF">Ddye_007977</name>
</gene>
<evidence type="ECO:0000259" key="4">
    <source>
        <dbReference type="PROSITE" id="PS50102"/>
    </source>
</evidence>
<proteinExistence type="predicted"/>